<dbReference type="Proteomes" id="UP001066276">
    <property type="component" value="Chromosome 2_1"/>
</dbReference>
<evidence type="ECO:0000313" key="3">
    <source>
        <dbReference type="Proteomes" id="UP001066276"/>
    </source>
</evidence>
<dbReference type="EMBL" id="JANPWB010000003">
    <property type="protein sequence ID" value="KAJ1200200.1"/>
    <property type="molecule type" value="Genomic_DNA"/>
</dbReference>
<comment type="caution">
    <text evidence="2">The sequence shown here is derived from an EMBL/GenBank/DDBJ whole genome shotgun (WGS) entry which is preliminary data.</text>
</comment>
<keyword evidence="3" id="KW-1185">Reference proteome</keyword>
<evidence type="ECO:0000256" key="1">
    <source>
        <dbReference type="SAM" id="MobiDB-lite"/>
    </source>
</evidence>
<feature type="region of interest" description="Disordered" evidence="1">
    <location>
        <begin position="60"/>
        <end position="114"/>
    </location>
</feature>
<name>A0AAV7VI27_PLEWA</name>
<proteinExistence type="predicted"/>
<organism evidence="2 3">
    <name type="scientific">Pleurodeles waltl</name>
    <name type="common">Iberian ribbed newt</name>
    <dbReference type="NCBI Taxonomy" id="8319"/>
    <lineage>
        <taxon>Eukaryota</taxon>
        <taxon>Metazoa</taxon>
        <taxon>Chordata</taxon>
        <taxon>Craniata</taxon>
        <taxon>Vertebrata</taxon>
        <taxon>Euteleostomi</taxon>
        <taxon>Amphibia</taxon>
        <taxon>Batrachia</taxon>
        <taxon>Caudata</taxon>
        <taxon>Salamandroidea</taxon>
        <taxon>Salamandridae</taxon>
        <taxon>Pleurodelinae</taxon>
        <taxon>Pleurodeles</taxon>
    </lineage>
</organism>
<sequence length="114" mass="12449">MSCLGGENTASLVANYGFCIQLQRGCLRGPIGTKPESPTITCGQYHSFCQCKFVGDLCEDSDRKGSEEGLPSSKKLYRRETQAGGRKRKTGTPADESLTQERCYGNEGRFPEAT</sequence>
<reference evidence="2" key="1">
    <citation type="journal article" date="2022" name="bioRxiv">
        <title>Sequencing and chromosome-scale assembly of the giantPleurodeles waltlgenome.</title>
        <authorList>
            <person name="Brown T."/>
            <person name="Elewa A."/>
            <person name="Iarovenko S."/>
            <person name="Subramanian E."/>
            <person name="Araus A.J."/>
            <person name="Petzold A."/>
            <person name="Susuki M."/>
            <person name="Suzuki K.-i.T."/>
            <person name="Hayashi T."/>
            <person name="Toyoda A."/>
            <person name="Oliveira C."/>
            <person name="Osipova E."/>
            <person name="Leigh N.D."/>
            <person name="Simon A."/>
            <person name="Yun M.H."/>
        </authorList>
    </citation>
    <scope>NUCLEOTIDE SEQUENCE</scope>
    <source>
        <strain evidence="2">20211129_DDA</strain>
        <tissue evidence="2">Liver</tissue>
    </source>
</reference>
<gene>
    <name evidence="2" type="ORF">NDU88_004026</name>
</gene>
<accession>A0AAV7VI27</accession>
<evidence type="ECO:0000313" key="2">
    <source>
        <dbReference type="EMBL" id="KAJ1200200.1"/>
    </source>
</evidence>
<dbReference type="AlphaFoldDB" id="A0AAV7VI27"/>
<protein>
    <submittedName>
        <fullName evidence="2">Uncharacterized protein</fullName>
    </submittedName>
</protein>